<comment type="caution">
    <text evidence="2">The sequence shown here is derived from an EMBL/GenBank/DDBJ whole genome shotgun (WGS) entry which is preliminary data.</text>
</comment>
<protein>
    <submittedName>
        <fullName evidence="2">Uncharacterized protein</fullName>
    </submittedName>
</protein>
<feature type="region of interest" description="Disordered" evidence="1">
    <location>
        <begin position="1"/>
        <end position="40"/>
    </location>
</feature>
<reference evidence="2" key="1">
    <citation type="journal article" date="2014" name="Int. J. Syst. Evol. Microbiol.">
        <title>Complete genome sequence of Corynebacterium casei LMG S-19264T (=DSM 44701T), isolated from a smear-ripened cheese.</title>
        <authorList>
            <consortium name="US DOE Joint Genome Institute (JGI-PGF)"/>
            <person name="Walter F."/>
            <person name="Albersmeier A."/>
            <person name="Kalinowski J."/>
            <person name="Ruckert C."/>
        </authorList>
    </citation>
    <scope>NUCLEOTIDE SEQUENCE</scope>
    <source>
        <strain evidence="2">CGMCC 4.7110</strain>
    </source>
</reference>
<name>A0A917UKP6_9ACTN</name>
<accession>A0A917UKP6</accession>
<reference evidence="2" key="2">
    <citation type="submission" date="2020-09" db="EMBL/GenBank/DDBJ databases">
        <authorList>
            <person name="Sun Q."/>
            <person name="Zhou Y."/>
        </authorList>
    </citation>
    <scope>NUCLEOTIDE SEQUENCE</scope>
    <source>
        <strain evidence="2">CGMCC 4.7110</strain>
    </source>
</reference>
<evidence type="ECO:0000313" key="3">
    <source>
        <dbReference type="Proteomes" id="UP000653411"/>
    </source>
</evidence>
<gene>
    <name evidence="2" type="ORF">GCM10011578_016200</name>
</gene>
<evidence type="ECO:0000313" key="2">
    <source>
        <dbReference type="EMBL" id="GGM96355.1"/>
    </source>
</evidence>
<evidence type="ECO:0000256" key="1">
    <source>
        <dbReference type="SAM" id="MobiDB-lite"/>
    </source>
</evidence>
<dbReference type="RefSeq" id="WP_189261904.1">
    <property type="nucleotide sequence ID" value="NZ_BMML01000003.1"/>
</dbReference>
<dbReference type="EMBL" id="BMML01000003">
    <property type="protein sequence ID" value="GGM96355.1"/>
    <property type="molecule type" value="Genomic_DNA"/>
</dbReference>
<sequence length="58" mass="6632">MRIDINELEILEPDTPAGPDTHPAEDTSPARRPAADLGEQLRRWQRETLAREQRLLAD</sequence>
<dbReference type="AlphaFoldDB" id="A0A917UKP6"/>
<proteinExistence type="predicted"/>
<organism evidence="2 3">
    <name type="scientific">Streptomyces fuscichromogenes</name>
    <dbReference type="NCBI Taxonomy" id="1324013"/>
    <lineage>
        <taxon>Bacteria</taxon>
        <taxon>Bacillati</taxon>
        <taxon>Actinomycetota</taxon>
        <taxon>Actinomycetes</taxon>
        <taxon>Kitasatosporales</taxon>
        <taxon>Streptomycetaceae</taxon>
        <taxon>Streptomyces</taxon>
    </lineage>
</organism>
<dbReference type="Proteomes" id="UP000653411">
    <property type="component" value="Unassembled WGS sequence"/>
</dbReference>
<keyword evidence="3" id="KW-1185">Reference proteome</keyword>
<feature type="compositionally biased region" description="Acidic residues" evidence="1">
    <location>
        <begin position="1"/>
        <end position="12"/>
    </location>
</feature>